<dbReference type="Pfam" id="PF08281">
    <property type="entry name" value="Sigma70_r4_2"/>
    <property type="match status" value="1"/>
</dbReference>
<dbReference type="SUPFAM" id="SSF88946">
    <property type="entry name" value="Sigma2 domain of RNA polymerase sigma factors"/>
    <property type="match status" value="1"/>
</dbReference>
<evidence type="ECO:0000256" key="3">
    <source>
        <dbReference type="ARBA" id="ARBA00023082"/>
    </source>
</evidence>
<protein>
    <submittedName>
        <fullName evidence="9">RNA polymerase sigma-70 factor, ECF subfamily</fullName>
    </submittedName>
</protein>
<feature type="domain" description="RNA polymerase sigma factor 70 region 4 type 2" evidence="8">
    <location>
        <begin position="106"/>
        <end position="158"/>
    </location>
</feature>
<dbReference type="InterPro" id="IPR007627">
    <property type="entry name" value="RNA_pol_sigma70_r2"/>
</dbReference>
<keyword evidence="3" id="KW-0731">Sigma factor</keyword>
<sequence length="194" mass="21684">MDDERRARFEAAYNRDYGLITAYAARRCDSPQDAADVVAETFTIAWRRVEELPEGAEATPWLYGVARKVLANHFRGDNRRRARTAELDAEMADLYGHSPDTEVELDAIGRAFRSLSEEDRELLSLVAWEGLEREEIATALGLSRNAVRIRLHRARKRLARALARAGEQPDARPGGQAEEQAGAGNPLVPSERSL</sequence>
<proteinExistence type="inferred from homology"/>
<dbReference type="CDD" id="cd06171">
    <property type="entry name" value="Sigma70_r4"/>
    <property type="match status" value="1"/>
</dbReference>
<feature type="compositionally biased region" description="Low complexity" evidence="6">
    <location>
        <begin position="174"/>
        <end position="184"/>
    </location>
</feature>
<keyword evidence="5" id="KW-0804">Transcription</keyword>
<keyword evidence="2" id="KW-0805">Transcription regulation</keyword>
<evidence type="ECO:0000256" key="1">
    <source>
        <dbReference type="ARBA" id="ARBA00010641"/>
    </source>
</evidence>
<dbReference type="InterPro" id="IPR013325">
    <property type="entry name" value="RNA_pol_sigma_r2"/>
</dbReference>
<dbReference type="Proteomes" id="UP000199361">
    <property type="component" value="Unassembled WGS sequence"/>
</dbReference>
<dbReference type="GO" id="GO:0016987">
    <property type="term" value="F:sigma factor activity"/>
    <property type="evidence" value="ECO:0007669"/>
    <property type="project" value="UniProtKB-KW"/>
</dbReference>
<comment type="similarity">
    <text evidence="1">Belongs to the sigma-70 factor family. ECF subfamily.</text>
</comment>
<evidence type="ECO:0000259" key="8">
    <source>
        <dbReference type="Pfam" id="PF08281"/>
    </source>
</evidence>
<evidence type="ECO:0000313" key="9">
    <source>
        <dbReference type="EMBL" id="SEU36164.1"/>
    </source>
</evidence>
<dbReference type="AlphaFoldDB" id="A0A1I0L8N0"/>
<evidence type="ECO:0000313" key="10">
    <source>
        <dbReference type="Proteomes" id="UP000199361"/>
    </source>
</evidence>
<dbReference type="Gene3D" id="1.10.10.10">
    <property type="entry name" value="Winged helix-like DNA-binding domain superfamily/Winged helix DNA-binding domain"/>
    <property type="match status" value="1"/>
</dbReference>
<dbReference type="InterPro" id="IPR039425">
    <property type="entry name" value="RNA_pol_sigma-70-like"/>
</dbReference>
<dbReference type="STRING" id="568860.SAMN05421811_113145"/>
<dbReference type="PANTHER" id="PTHR43133:SF8">
    <property type="entry name" value="RNA POLYMERASE SIGMA FACTOR HI_1459-RELATED"/>
    <property type="match status" value="1"/>
</dbReference>
<gene>
    <name evidence="9" type="ORF">SAMN05421811_113145</name>
</gene>
<accession>A0A1I0L8N0</accession>
<dbReference type="OrthoDB" id="4184921at2"/>
<dbReference type="EMBL" id="FOHX01000013">
    <property type="protein sequence ID" value="SEU36164.1"/>
    <property type="molecule type" value="Genomic_DNA"/>
</dbReference>
<dbReference type="Pfam" id="PF04542">
    <property type="entry name" value="Sigma70_r2"/>
    <property type="match status" value="1"/>
</dbReference>
<dbReference type="InterPro" id="IPR013324">
    <property type="entry name" value="RNA_pol_sigma_r3/r4-like"/>
</dbReference>
<dbReference type="Gene3D" id="1.10.1740.10">
    <property type="match status" value="1"/>
</dbReference>
<evidence type="ECO:0000256" key="5">
    <source>
        <dbReference type="ARBA" id="ARBA00023163"/>
    </source>
</evidence>
<feature type="region of interest" description="Disordered" evidence="6">
    <location>
        <begin position="162"/>
        <end position="194"/>
    </location>
</feature>
<keyword evidence="4" id="KW-0238">DNA-binding</keyword>
<evidence type="ECO:0000256" key="4">
    <source>
        <dbReference type="ARBA" id="ARBA00023125"/>
    </source>
</evidence>
<dbReference type="GO" id="GO:0006352">
    <property type="term" value="P:DNA-templated transcription initiation"/>
    <property type="evidence" value="ECO:0007669"/>
    <property type="project" value="InterPro"/>
</dbReference>
<dbReference type="GO" id="GO:0003677">
    <property type="term" value="F:DNA binding"/>
    <property type="evidence" value="ECO:0007669"/>
    <property type="project" value="UniProtKB-KW"/>
</dbReference>
<evidence type="ECO:0000256" key="6">
    <source>
        <dbReference type="SAM" id="MobiDB-lite"/>
    </source>
</evidence>
<name>A0A1I0L8N0_9ACTN</name>
<keyword evidence="10" id="KW-1185">Reference proteome</keyword>
<reference evidence="9 10" key="1">
    <citation type="submission" date="2016-10" db="EMBL/GenBank/DDBJ databases">
        <authorList>
            <person name="de Groot N.N."/>
        </authorList>
    </citation>
    <scope>NUCLEOTIDE SEQUENCE [LARGE SCALE GENOMIC DNA]</scope>
    <source>
        <strain evidence="9 10">CGMCC 4.5598</strain>
    </source>
</reference>
<dbReference type="InterPro" id="IPR013249">
    <property type="entry name" value="RNA_pol_sigma70_r4_t2"/>
</dbReference>
<dbReference type="RefSeq" id="WP_091089331.1">
    <property type="nucleotide sequence ID" value="NZ_FOHX01000013.1"/>
</dbReference>
<dbReference type="NCBIfam" id="TIGR02937">
    <property type="entry name" value="sigma70-ECF"/>
    <property type="match status" value="1"/>
</dbReference>
<dbReference type="InterPro" id="IPR036388">
    <property type="entry name" value="WH-like_DNA-bd_sf"/>
</dbReference>
<feature type="domain" description="RNA polymerase sigma-70 region 2" evidence="7">
    <location>
        <begin position="13"/>
        <end position="79"/>
    </location>
</feature>
<dbReference type="InterPro" id="IPR014284">
    <property type="entry name" value="RNA_pol_sigma-70_dom"/>
</dbReference>
<dbReference type="SUPFAM" id="SSF88659">
    <property type="entry name" value="Sigma3 and sigma4 domains of RNA polymerase sigma factors"/>
    <property type="match status" value="1"/>
</dbReference>
<dbReference type="PANTHER" id="PTHR43133">
    <property type="entry name" value="RNA POLYMERASE ECF-TYPE SIGMA FACTO"/>
    <property type="match status" value="1"/>
</dbReference>
<organism evidence="9 10">
    <name type="scientific">Nonomuraea wenchangensis</name>
    <dbReference type="NCBI Taxonomy" id="568860"/>
    <lineage>
        <taxon>Bacteria</taxon>
        <taxon>Bacillati</taxon>
        <taxon>Actinomycetota</taxon>
        <taxon>Actinomycetes</taxon>
        <taxon>Streptosporangiales</taxon>
        <taxon>Streptosporangiaceae</taxon>
        <taxon>Nonomuraea</taxon>
    </lineage>
</organism>
<evidence type="ECO:0000256" key="2">
    <source>
        <dbReference type="ARBA" id="ARBA00023015"/>
    </source>
</evidence>
<evidence type="ECO:0000259" key="7">
    <source>
        <dbReference type="Pfam" id="PF04542"/>
    </source>
</evidence>